<dbReference type="OrthoDB" id="10012075at2759"/>
<evidence type="ECO:0000313" key="1">
    <source>
        <dbReference type="EMBL" id="VDK71631.1"/>
    </source>
</evidence>
<keyword evidence="2" id="KW-1185">Reference proteome</keyword>
<sequence>MRYIHDFEGSGVTASNCDIACDEPNFVGQLKSEEINGRLYLTCAVSGYPMPYVIFRLRDRRLKADRRIGMFCGLLRVKSQEIKKGYSESDGTQTGGIRKTSVKRNLCCYRAIA</sequence>
<evidence type="ECO:0000313" key="2">
    <source>
        <dbReference type="Proteomes" id="UP000271098"/>
    </source>
</evidence>
<dbReference type="Proteomes" id="UP000271098">
    <property type="component" value="Unassembled WGS sequence"/>
</dbReference>
<reference evidence="1 2" key="2">
    <citation type="submission" date="2018-11" db="EMBL/GenBank/DDBJ databases">
        <authorList>
            <consortium name="Pathogen Informatics"/>
        </authorList>
    </citation>
    <scope>NUCLEOTIDE SEQUENCE [LARGE SCALE GENOMIC DNA]</scope>
</reference>
<dbReference type="WBParaSite" id="GPUH_0000939001-mRNA-1">
    <property type="protein sequence ID" value="GPUH_0000939001-mRNA-1"/>
    <property type="gene ID" value="GPUH_0000939001"/>
</dbReference>
<protein>
    <submittedName>
        <fullName evidence="3">Ig-like domain-containing protein</fullName>
    </submittedName>
</protein>
<proteinExistence type="predicted"/>
<reference evidence="3" key="1">
    <citation type="submission" date="2016-06" db="UniProtKB">
        <authorList>
            <consortium name="WormBaseParasite"/>
        </authorList>
    </citation>
    <scope>IDENTIFICATION</scope>
</reference>
<dbReference type="EMBL" id="UYRT01030497">
    <property type="protein sequence ID" value="VDK71631.1"/>
    <property type="molecule type" value="Genomic_DNA"/>
</dbReference>
<dbReference type="AlphaFoldDB" id="A0A183DKY8"/>
<gene>
    <name evidence="1" type="ORF">GPUH_LOCUS9381</name>
</gene>
<name>A0A183DKY8_9BILA</name>
<organism evidence="3">
    <name type="scientific">Gongylonema pulchrum</name>
    <dbReference type="NCBI Taxonomy" id="637853"/>
    <lineage>
        <taxon>Eukaryota</taxon>
        <taxon>Metazoa</taxon>
        <taxon>Ecdysozoa</taxon>
        <taxon>Nematoda</taxon>
        <taxon>Chromadorea</taxon>
        <taxon>Rhabditida</taxon>
        <taxon>Spirurina</taxon>
        <taxon>Spiruromorpha</taxon>
        <taxon>Spiruroidea</taxon>
        <taxon>Gongylonematidae</taxon>
        <taxon>Gongylonema</taxon>
    </lineage>
</organism>
<accession>A0A183DKY8</accession>
<evidence type="ECO:0000313" key="3">
    <source>
        <dbReference type="WBParaSite" id="GPUH_0000939001-mRNA-1"/>
    </source>
</evidence>